<keyword evidence="6" id="KW-1185">Reference proteome</keyword>
<dbReference type="AlphaFoldDB" id="A0A8T9CB75"/>
<dbReference type="SUPFAM" id="SSF56655">
    <property type="entry name" value="Carbohydrate phosphatase"/>
    <property type="match status" value="1"/>
</dbReference>
<proteinExistence type="inferred from homology"/>
<dbReference type="InterPro" id="IPR000760">
    <property type="entry name" value="Inositol_monophosphatase-like"/>
</dbReference>
<feature type="binding site" evidence="4">
    <location>
        <position position="84"/>
    </location>
    <ligand>
        <name>Mg(2+)</name>
        <dbReference type="ChEBI" id="CHEBI:18420"/>
        <label>1</label>
        <note>catalytic</note>
    </ligand>
</feature>
<evidence type="ECO:0000256" key="1">
    <source>
        <dbReference type="ARBA" id="ARBA00009759"/>
    </source>
</evidence>
<feature type="non-terminal residue" evidence="5">
    <location>
        <position position="1"/>
    </location>
</feature>
<evidence type="ECO:0000313" key="6">
    <source>
        <dbReference type="Proteomes" id="UP000469558"/>
    </source>
</evidence>
<feature type="binding site" evidence="4">
    <location>
        <position position="108"/>
    </location>
    <ligand>
        <name>Mg(2+)</name>
        <dbReference type="ChEBI" id="CHEBI:18420"/>
        <label>1</label>
        <note>catalytic</note>
    </ligand>
</feature>
<dbReference type="PANTHER" id="PTHR20854:SF39">
    <property type="entry name" value="PROTEIN QUTG"/>
    <property type="match status" value="1"/>
</dbReference>
<feature type="binding site" evidence="4">
    <location>
        <position position="109"/>
    </location>
    <ligand>
        <name>Mg(2+)</name>
        <dbReference type="ChEBI" id="CHEBI:18420"/>
        <label>1</label>
        <note>catalytic</note>
    </ligand>
</feature>
<evidence type="ECO:0000256" key="3">
    <source>
        <dbReference type="ARBA" id="ARBA00022842"/>
    </source>
</evidence>
<dbReference type="PANTHER" id="PTHR20854">
    <property type="entry name" value="INOSITOL MONOPHOSPHATASE"/>
    <property type="match status" value="1"/>
</dbReference>
<dbReference type="GO" id="GO:0007165">
    <property type="term" value="P:signal transduction"/>
    <property type="evidence" value="ECO:0007669"/>
    <property type="project" value="TreeGrafter"/>
</dbReference>
<feature type="binding site" evidence="4">
    <location>
        <position position="106"/>
    </location>
    <ligand>
        <name>Mg(2+)</name>
        <dbReference type="ChEBI" id="CHEBI:18420"/>
        <label>1</label>
        <note>catalytic</note>
    </ligand>
</feature>
<comment type="cofactor">
    <cofactor evidence="4">
        <name>Mg(2+)</name>
        <dbReference type="ChEBI" id="CHEBI:18420"/>
    </cofactor>
</comment>
<reference evidence="5 6" key="1">
    <citation type="submission" date="2018-05" db="EMBL/GenBank/DDBJ databases">
        <title>Genome sequencing and assembly of the regulated plant pathogen Lachnellula willkommii and related sister species for the development of diagnostic species identification markers.</title>
        <authorList>
            <person name="Giroux E."/>
            <person name="Bilodeau G."/>
        </authorList>
    </citation>
    <scope>NUCLEOTIDE SEQUENCE [LARGE SCALE GENOMIC DNA]</scope>
    <source>
        <strain evidence="5 6">CBS 268.59</strain>
    </source>
</reference>
<keyword evidence="3 4" id="KW-0460">Magnesium</keyword>
<dbReference type="InterPro" id="IPR020583">
    <property type="entry name" value="Inositol_monoP_metal-BS"/>
</dbReference>
<comment type="similarity">
    <text evidence="1">Belongs to the inositol monophosphatase superfamily.</text>
</comment>
<dbReference type="Gene3D" id="3.30.540.10">
    <property type="entry name" value="Fructose-1,6-Bisphosphatase, subunit A, domain 1"/>
    <property type="match status" value="1"/>
</dbReference>
<dbReference type="PRINTS" id="PR00377">
    <property type="entry name" value="IMPHPHTASES"/>
</dbReference>
<dbReference type="OrthoDB" id="10254945at2759"/>
<accession>A0A8T9CB75</accession>
<dbReference type="EMBL" id="QGMK01000328">
    <property type="protein sequence ID" value="TVY82372.1"/>
    <property type="molecule type" value="Genomic_DNA"/>
</dbReference>
<dbReference type="Pfam" id="PF00459">
    <property type="entry name" value="Inositol_P"/>
    <property type="match status" value="1"/>
</dbReference>
<comment type="caution">
    <text evidence="5">The sequence shown here is derived from an EMBL/GenBank/DDBJ whole genome shotgun (WGS) entry which is preliminary data.</text>
</comment>
<keyword evidence="2 4" id="KW-0479">Metal-binding</keyword>
<dbReference type="Proteomes" id="UP000469558">
    <property type="component" value="Unassembled WGS sequence"/>
</dbReference>
<dbReference type="GO" id="GO:0008934">
    <property type="term" value="F:inositol monophosphate 1-phosphatase activity"/>
    <property type="evidence" value="ECO:0007669"/>
    <property type="project" value="TreeGrafter"/>
</dbReference>
<evidence type="ECO:0000256" key="2">
    <source>
        <dbReference type="ARBA" id="ARBA00022723"/>
    </source>
</evidence>
<gene>
    <name evidence="5" type="primary">qutG</name>
    <name evidence="5" type="ORF">LSUE1_G004330</name>
</gene>
<organism evidence="5 6">
    <name type="scientific">Lachnellula suecica</name>
    <dbReference type="NCBI Taxonomy" id="602035"/>
    <lineage>
        <taxon>Eukaryota</taxon>
        <taxon>Fungi</taxon>
        <taxon>Dikarya</taxon>
        <taxon>Ascomycota</taxon>
        <taxon>Pezizomycotina</taxon>
        <taxon>Leotiomycetes</taxon>
        <taxon>Helotiales</taxon>
        <taxon>Lachnaceae</taxon>
        <taxon>Lachnellula</taxon>
    </lineage>
</organism>
<dbReference type="FunFam" id="3.30.540.10:FF:000004">
    <property type="entry name" value="Inositol-1-monophosphatase"/>
    <property type="match status" value="1"/>
</dbReference>
<evidence type="ECO:0000256" key="4">
    <source>
        <dbReference type="PIRSR" id="PIRSR600760-2"/>
    </source>
</evidence>
<evidence type="ECO:0000313" key="5">
    <source>
        <dbReference type="EMBL" id="TVY82372.1"/>
    </source>
</evidence>
<dbReference type="GO" id="GO:0006020">
    <property type="term" value="P:inositol metabolic process"/>
    <property type="evidence" value="ECO:0007669"/>
    <property type="project" value="TreeGrafter"/>
</dbReference>
<dbReference type="GO" id="GO:0046872">
    <property type="term" value="F:metal ion binding"/>
    <property type="evidence" value="ECO:0007669"/>
    <property type="project" value="UniProtKB-KW"/>
</dbReference>
<name>A0A8T9CB75_9HELO</name>
<dbReference type="PROSITE" id="PS00629">
    <property type="entry name" value="IMP_1"/>
    <property type="match status" value="1"/>
</dbReference>
<sequence length="226" mass="24539">MSTPLSSSELQEIYTFALDLGRRAGKILLDGVDKRTGDQSGRDDGEQVEKMNAVDIVTQTDLDVEAFVKDEITLKYPTHKFIGEETYSAGASREYMIGDEPTWCVDPLDGTVNYTHLFPMFCVSIALCVGGVPVVGVVYQPVLDTAYSAVVGGGAWQDDAHATKKRKALPLVNSPKQVIPANAPKGCIFSCEWGKDRRDAEGGNMWRKINSFVNMAAEVGGRNGKG</sequence>
<protein>
    <submittedName>
        <fullName evidence="5">Protein qutG</fullName>
    </submittedName>
</protein>